<evidence type="ECO:0000313" key="2">
    <source>
        <dbReference type="EMBL" id="RLM65287.1"/>
    </source>
</evidence>
<accession>A0A3L6PUL6</accession>
<gene>
    <name evidence="2" type="ORF">C2845_PM16G13310</name>
</gene>
<name>A0A3L6PUL6_PANMI</name>
<dbReference type="Proteomes" id="UP000275267">
    <property type="component" value="Unassembled WGS sequence"/>
</dbReference>
<evidence type="ECO:0000313" key="3">
    <source>
        <dbReference type="Proteomes" id="UP000275267"/>
    </source>
</evidence>
<protein>
    <submittedName>
        <fullName evidence="2">Uncharacterized protein</fullName>
    </submittedName>
</protein>
<proteinExistence type="predicted"/>
<feature type="compositionally biased region" description="Gly residues" evidence="1">
    <location>
        <begin position="157"/>
        <end position="168"/>
    </location>
</feature>
<sequence>MPASGLRRRRQRSAADAAVETYGWYLSSPPPWLLRSPAVWGGAEADREVLVRRVLGRVFVPEFSLSPAAPSFTASERNAARRRRGFRERYVAFALAGESPVPPFPPRSPAGCYCIGEEKAMDRAVDGFGMTSVEGARDLRGRASSRDGGDACRDAEGTGGDCKAGGGEQRAPAGISKFIAEEQFAGF</sequence>
<dbReference type="EMBL" id="PQIB02000015">
    <property type="protein sequence ID" value="RLM65287.1"/>
    <property type="molecule type" value="Genomic_DNA"/>
</dbReference>
<comment type="caution">
    <text evidence="2">The sequence shown here is derived from an EMBL/GenBank/DDBJ whole genome shotgun (WGS) entry which is preliminary data.</text>
</comment>
<feature type="compositionally biased region" description="Basic and acidic residues" evidence="1">
    <location>
        <begin position="139"/>
        <end position="156"/>
    </location>
</feature>
<feature type="region of interest" description="Disordered" evidence="1">
    <location>
        <begin position="139"/>
        <end position="172"/>
    </location>
</feature>
<organism evidence="2 3">
    <name type="scientific">Panicum miliaceum</name>
    <name type="common">Proso millet</name>
    <name type="synonym">Broomcorn millet</name>
    <dbReference type="NCBI Taxonomy" id="4540"/>
    <lineage>
        <taxon>Eukaryota</taxon>
        <taxon>Viridiplantae</taxon>
        <taxon>Streptophyta</taxon>
        <taxon>Embryophyta</taxon>
        <taxon>Tracheophyta</taxon>
        <taxon>Spermatophyta</taxon>
        <taxon>Magnoliopsida</taxon>
        <taxon>Liliopsida</taxon>
        <taxon>Poales</taxon>
        <taxon>Poaceae</taxon>
        <taxon>PACMAD clade</taxon>
        <taxon>Panicoideae</taxon>
        <taxon>Panicodae</taxon>
        <taxon>Paniceae</taxon>
        <taxon>Panicinae</taxon>
        <taxon>Panicum</taxon>
        <taxon>Panicum sect. Panicum</taxon>
    </lineage>
</organism>
<keyword evidence="3" id="KW-1185">Reference proteome</keyword>
<evidence type="ECO:0000256" key="1">
    <source>
        <dbReference type="SAM" id="MobiDB-lite"/>
    </source>
</evidence>
<reference evidence="3" key="1">
    <citation type="journal article" date="2019" name="Nat. Commun.">
        <title>The genome of broomcorn millet.</title>
        <authorList>
            <person name="Zou C."/>
            <person name="Miki D."/>
            <person name="Li D."/>
            <person name="Tang Q."/>
            <person name="Xiao L."/>
            <person name="Rajput S."/>
            <person name="Deng P."/>
            <person name="Jia W."/>
            <person name="Huang R."/>
            <person name="Zhang M."/>
            <person name="Sun Y."/>
            <person name="Hu J."/>
            <person name="Fu X."/>
            <person name="Schnable P.S."/>
            <person name="Li F."/>
            <person name="Zhang H."/>
            <person name="Feng B."/>
            <person name="Zhu X."/>
            <person name="Liu R."/>
            <person name="Schnable J.C."/>
            <person name="Zhu J.-K."/>
            <person name="Zhang H."/>
        </authorList>
    </citation>
    <scope>NUCLEOTIDE SEQUENCE [LARGE SCALE GENOMIC DNA]</scope>
</reference>
<dbReference type="AlphaFoldDB" id="A0A3L6PUL6"/>